<proteinExistence type="predicted"/>
<feature type="region of interest" description="Disordered" evidence="1">
    <location>
        <begin position="300"/>
        <end position="351"/>
    </location>
</feature>
<comment type="caution">
    <text evidence="2">The sequence shown here is derived from an EMBL/GenBank/DDBJ whole genome shotgun (WGS) entry which is preliminary data.</text>
</comment>
<sequence length="380" mass="44006">MDHTLLIQHNTAIAELKDNDVLIFKVFQDMYDDSNKTRRYLYQVIKYVISLRHEFDSFTHHTVLNAMHDHYSKVVRSLERIRESDLNIDYLPPDQELLIPKLLVIQDVEFYPINDTVMKYELNEQDFVFHVNLNSTAKIKNKVNQVLTLDSIIPKKTDLFLITPLPYFVQRNKAIIATGLPHYVALSADNSSSEWNEHSDRRCTKDTRLLICSLPTVEHVRVKNLCTRSIMFDDNDNINKTCFKQEIDTQTPYIARLTSSVWIAFDHICPRRKKQNRDNLRVASLPQIFIRAGSIGPIFSNKSRRQLSPGSARNHRRSNSAKRNTPPIIPLLTSFHSKTDSQHGDVNGRMLPCMSSGDPTFDDSFFLDEQDMHQSCAENK</sequence>
<dbReference type="AlphaFoldDB" id="A0A815E247"/>
<dbReference type="Proteomes" id="UP000663829">
    <property type="component" value="Unassembled WGS sequence"/>
</dbReference>
<dbReference type="Proteomes" id="UP000681722">
    <property type="component" value="Unassembled WGS sequence"/>
</dbReference>
<dbReference type="EMBL" id="CAJNOK010020135">
    <property type="protein sequence ID" value="CAF1311537.1"/>
    <property type="molecule type" value="Genomic_DNA"/>
</dbReference>
<evidence type="ECO:0000256" key="1">
    <source>
        <dbReference type="SAM" id="MobiDB-lite"/>
    </source>
</evidence>
<name>A0A815E247_9BILA</name>
<dbReference type="EMBL" id="CAJOBA010041721">
    <property type="protein sequence ID" value="CAF4119631.1"/>
    <property type="molecule type" value="Genomic_DNA"/>
</dbReference>
<evidence type="ECO:0000313" key="4">
    <source>
        <dbReference type="EMBL" id="CAF4119631.1"/>
    </source>
</evidence>
<dbReference type="EMBL" id="CAJNOQ010012697">
    <property type="protein sequence ID" value="CAF1305747.1"/>
    <property type="molecule type" value="Genomic_DNA"/>
</dbReference>
<evidence type="ECO:0000313" key="5">
    <source>
        <dbReference type="EMBL" id="CAF4138905.1"/>
    </source>
</evidence>
<accession>A0A815E247</accession>
<keyword evidence="6" id="KW-1185">Reference proteome</keyword>
<dbReference type="OrthoDB" id="10140352at2759"/>
<dbReference type="Proteomes" id="UP000682733">
    <property type="component" value="Unassembled WGS sequence"/>
</dbReference>
<dbReference type="EMBL" id="CAJOBC010039854">
    <property type="protein sequence ID" value="CAF4138905.1"/>
    <property type="molecule type" value="Genomic_DNA"/>
</dbReference>
<gene>
    <name evidence="2" type="ORF">GPM918_LOCUS28746</name>
    <name evidence="3" type="ORF">OVA965_LOCUS29005</name>
    <name evidence="5" type="ORF">SRO942_LOCUS29271</name>
    <name evidence="4" type="ORF">TMI583_LOCUS29768</name>
</gene>
<dbReference type="Proteomes" id="UP000677228">
    <property type="component" value="Unassembled WGS sequence"/>
</dbReference>
<reference evidence="2" key="1">
    <citation type="submission" date="2021-02" db="EMBL/GenBank/DDBJ databases">
        <authorList>
            <person name="Nowell W R."/>
        </authorList>
    </citation>
    <scope>NUCLEOTIDE SEQUENCE</scope>
</reference>
<organism evidence="2 6">
    <name type="scientific">Didymodactylos carnosus</name>
    <dbReference type="NCBI Taxonomy" id="1234261"/>
    <lineage>
        <taxon>Eukaryota</taxon>
        <taxon>Metazoa</taxon>
        <taxon>Spiralia</taxon>
        <taxon>Gnathifera</taxon>
        <taxon>Rotifera</taxon>
        <taxon>Eurotatoria</taxon>
        <taxon>Bdelloidea</taxon>
        <taxon>Philodinida</taxon>
        <taxon>Philodinidae</taxon>
        <taxon>Didymodactylos</taxon>
    </lineage>
</organism>
<evidence type="ECO:0000313" key="6">
    <source>
        <dbReference type="Proteomes" id="UP000663829"/>
    </source>
</evidence>
<evidence type="ECO:0000313" key="2">
    <source>
        <dbReference type="EMBL" id="CAF1305747.1"/>
    </source>
</evidence>
<protein>
    <submittedName>
        <fullName evidence="2">Uncharacterized protein</fullName>
    </submittedName>
</protein>
<evidence type="ECO:0000313" key="3">
    <source>
        <dbReference type="EMBL" id="CAF1311537.1"/>
    </source>
</evidence>